<comment type="subcellular location">
    <subcellularLocation>
        <location evidence="1">Membrane</location>
    </subcellularLocation>
</comment>
<keyword evidence="7" id="KW-0560">Oxidoreductase</keyword>
<dbReference type="OrthoDB" id="2789670at2759"/>
<dbReference type="GO" id="GO:0005506">
    <property type="term" value="F:iron ion binding"/>
    <property type="evidence" value="ECO:0007669"/>
    <property type="project" value="InterPro"/>
</dbReference>
<sequence>MGEISAVIVSSPDMAMQIMKTHDLRFVDRPQLLTAKVLVYGTADIIFAPYGDYWRQMRKICTLELLSAKMVQSFSYIREHEVAQLIESIQSCVGSSINLTSKIFSLTSDIVARAAFGNKRKDQDEFLCSLKEAVELSGGFDLADLFPSLKPLHLITRMKARLEKMHKRLDRRPTMVPMEDKEEITHNMFFFLNQLNHFDPFKHVFCTSVGPNSGEFIPGEPRLTDFNTPDLPPIRHYQRFGPGIRNCNAPGPSRRSKTRLDSNSSPRSKRSPKRKSPLKAA</sequence>
<evidence type="ECO:0000256" key="1">
    <source>
        <dbReference type="ARBA" id="ARBA00004370"/>
    </source>
</evidence>
<evidence type="ECO:0000256" key="7">
    <source>
        <dbReference type="ARBA" id="ARBA00023002"/>
    </source>
</evidence>
<evidence type="ECO:0000256" key="6">
    <source>
        <dbReference type="ARBA" id="ARBA00022989"/>
    </source>
</evidence>
<evidence type="ECO:0000256" key="8">
    <source>
        <dbReference type="ARBA" id="ARBA00023004"/>
    </source>
</evidence>
<comment type="similarity">
    <text evidence="2">Belongs to the cytochrome P450 family.</text>
</comment>
<keyword evidence="4" id="KW-0812">Transmembrane</keyword>
<evidence type="ECO:0000256" key="4">
    <source>
        <dbReference type="ARBA" id="ARBA00022692"/>
    </source>
</evidence>
<accession>A0A834W9G4</accession>
<evidence type="ECO:0000256" key="3">
    <source>
        <dbReference type="ARBA" id="ARBA00022617"/>
    </source>
</evidence>
<keyword evidence="13" id="KW-1185">Reference proteome</keyword>
<evidence type="ECO:0000256" key="9">
    <source>
        <dbReference type="ARBA" id="ARBA00023033"/>
    </source>
</evidence>
<evidence type="ECO:0000256" key="11">
    <source>
        <dbReference type="SAM" id="MobiDB-lite"/>
    </source>
</evidence>
<name>A0A834W9G4_9FABA</name>
<evidence type="ECO:0000313" key="13">
    <source>
        <dbReference type="Proteomes" id="UP000634136"/>
    </source>
</evidence>
<feature type="compositionally biased region" description="Basic residues" evidence="11">
    <location>
        <begin position="267"/>
        <end position="281"/>
    </location>
</feature>
<evidence type="ECO:0000256" key="10">
    <source>
        <dbReference type="ARBA" id="ARBA00023136"/>
    </source>
</evidence>
<dbReference type="SUPFAM" id="SSF48264">
    <property type="entry name" value="Cytochrome P450"/>
    <property type="match status" value="1"/>
</dbReference>
<keyword evidence="10" id="KW-0472">Membrane</keyword>
<keyword evidence="6" id="KW-1133">Transmembrane helix</keyword>
<dbReference type="InterPro" id="IPR001128">
    <property type="entry name" value="Cyt_P450"/>
</dbReference>
<organism evidence="12 13">
    <name type="scientific">Senna tora</name>
    <dbReference type="NCBI Taxonomy" id="362788"/>
    <lineage>
        <taxon>Eukaryota</taxon>
        <taxon>Viridiplantae</taxon>
        <taxon>Streptophyta</taxon>
        <taxon>Embryophyta</taxon>
        <taxon>Tracheophyta</taxon>
        <taxon>Spermatophyta</taxon>
        <taxon>Magnoliopsida</taxon>
        <taxon>eudicotyledons</taxon>
        <taxon>Gunneridae</taxon>
        <taxon>Pentapetalae</taxon>
        <taxon>rosids</taxon>
        <taxon>fabids</taxon>
        <taxon>Fabales</taxon>
        <taxon>Fabaceae</taxon>
        <taxon>Caesalpinioideae</taxon>
        <taxon>Cassia clade</taxon>
        <taxon>Senna</taxon>
    </lineage>
</organism>
<proteinExistence type="inferred from homology"/>
<evidence type="ECO:0000313" key="12">
    <source>
        <dbReference type="EMBL" id="KAF7815255.1"/>
    </source>
</evidence>
<dbReference type="Pfam" id="PF00067">
    <property type="entry name" value="p450"/>
    <property type="match status" value="1"/>
</dbReference>
<gene>
    <name evidence="12" type="ORF">G2W53_029224</name>
</gene>
<dbReference type="Gene3D" id="1.10.630.10">
    <property type="entry name" value="Cytochrome P450"/>
    <property type="match status" value="1"/>
</dbReference>
<keyword evidence="5" id="KW-0479">Metal-binding</keyword>
<keyword evidence="8" id="KW-0408">Iron</keyword>
<dbReference type="EMBL" id="JAAIUW010000009">
    <property type="protein sequence ID" value="KAF7815255.1"/>
    <property type="molecule type" value="Genomic_DNA"/>
</dbReference>
<dbReference type="GO" id="GO:0016705">
    <property type="term" value="F:oxidoreductase activity, acting on paired donors, with incorporation or reduction of molecular oxygen"/>
    <property type="evidence" value="ECO:0007669"/>
    <property type="project" value="InterPro"/>
</dbReference>
<dbReference type="PANTHER" id="PTHR47955:SF9">
    <property type="entry name" value="PREMNASPIRODIENE OXYGENASE-LIKE"/>
    <property type="match status" value="1"/>
</dbReference>
<keyword evidence="9" id="KW-0503">Monooxygenase</keyword>
<dbReference type="GO" id="GO:0004497">
    <property type="term" value="F:monooxygenase activity"/>
    <property type="evidence" value="ECO:0007669"/>
    <property type="project" value="UniProtKB-KW"/>
</dbReference>
<keyword evidence="3" id="KW-0349">Heme</keyword>
<dbReference type="InterPro" id="IPR036396">
    <property type="entry name" value="Cyt_P450_sf"/>
</dbReference>
<evidence type="ECO:0000256" key="2">
    <source>
        <dbReference type="ARBA" id="ARBA00010617"/>
    </source>
</evidence>
<reference evidence="12" key="1">
    <citation type="submission" date="2020-09" db="EMBL/GenBank/DDBJ databases">
        <title>Genome-Enabled Discovery of Anthraquinone Biosynthesis in Senna tora.</title>
        <authorList>
            <person name="Kang S.-H."/>
            <person name="Pandey R.P."/>
            <person name="Lee C.-M."/>
            <person name="Sim J.-S."/>
            <person name="Jeong J.-T."/>
            <person name="Choi B.-S."/>
            <person name="Jung M."/>
            <person name="Ginzburg D."/>
            <person name="Zhao K."/>
            <person name="Won S.Y."/>
            <person name="Oh T.-J."/>
            <person name="Yu Y."/>
            <person name="Kim N.-H."/>
            <person name="Lee O.R."/>
            <person name="Lee T.-H."/>
            <person name="Bashyal P."/>
            <person name="Kim T.-S."/>
            <person name="Lee W.-H."/>
            <person name="Kawkins C."/>
            <person name="Kim C.-K."/>
            <person name="Kim J.S."/>
            <person name="Ahn B.O."/>
            <person name="Rhee S.Y."/>
            <person name="Sohng J.K."/>
        </authorList>
    </citation>
    <scope>NUCLEOTIDE SEQUENCE</scope>
    <source>
        <tissue evidence="12">Leaf</tissue>
    </source>
</reference>
<dbReference type="PANTHER" id="PTHR47955">
    <property type="entry name" value="CYTOCHROME P450 FAMILY 71 PROTEIN"/>
    <property type="match status" value="1"/>
</dbReference>
<dbReference type="AlphaFoldDB" id="A0A834W9G4"/>
<dbReference type="GO" id="GO:0020037">
    <property type="term" value="F:heme binding"/>
    <property type="evidence" value="ECO:0007669"/>
    <property type="project" value="InterPro"/>
</dbReference>
<comment type="caution">
    <text evidence="12">The sequence shown here is derived from an EMBL/GenBank/DDBJ whole genome shotgun (WGS) entry which is preliminary data.</text>
</comment>
<feature type="region of interest" description="Disordered" evidence="11">
    <location>
        <begin position="235"/>
        <end position="281"/>
    </location>
</feature>
<dbReference type="GO" id="GO:0016020">
    <property type="term" value="C:membrane"/>
    <property type="evidence" value="ECO:0007669"/>
    <property type="project" value="UniProtKB-SubCell"/>
</dbReference>
<evidence type="ECO:0000256" key="5">
    <source>
        <dbReference type="ARBA" id="ARBA00022723"/>
    </source>
</evidence>
<dbReference type="Proteomes" id="UP000634136">
    <property type="component" value="Unassembled WGS sequence"/>
</dbReference>
<protein>
    <submittedName>
        <fullName evidence="12">Cytochrome P450 71D8</fullName>
    </submittedName>
</protein>